<dbReference type="SMART" id="SM00382">
    <property type="entry name" value="AAA"/>
    <property type="match status" value="2"/>
</dbReference>
<dbReference type="PANTHER" id="PTHR42855">
    <property type="entry name" value="ABC TRANSPORTER ATP-BINDING SUBUNIT"/>
    <property type="match status" value="1"/>
</dbReference>
<reference evidence="1" key="1">
    <citation type="submission" date="2019-11" db="EMBL/GenBank/DDBJ databases">
        <authorList>
            <person name="Feng L."/>
        </authorList>
    </citation>
    <scope>NUCLEOTIDE SEQUENCE</scope>
    <source>
        <strain evidence="1">ElimosumLFYP34</strain>
    </source>
</reference>
<dbReference type="InterPro" id="IPR051309">
    <property type="entry name" value="ABCF_ATPase"/>
</dbReference>
<dbReference type="PROSITE" id="PS50893">
    <property type="entry name" value="ABC_TRANSPORTER_2"/>
    <property type="match status" value="2"/>
</dbReference>
<keyword evidence="1" id="KW-0067">ATP-binding</keyword>
<dbReference type="InterPro" id="IPR003439">
    <property type="entry name" value="ABC_transporter-like_ATP-bd"/>
</dbReference>
<dbReference type="CDD" id="cd03221">
    <property type="entry name" value="ABCF_EF-3"/>
    <property type="match status" value="2"/>
</dbReference>
<dbReference type="EMBL" id="CACRTR010000016">
    <property type="protein sequence ID" value="VYU61531.1"/>
    <property type="molecule type" value="Genomic_DNA"/>
</dbReference>
<dbReference type="InterPro" id="IPR017871">
    <property type="entry name" value="ABC_transporter-like_CS"/>
</dbReference>
<dbReference type="InterPro" id="IPR003593">
    <property type="entry name" value="AAA+_ATPase"/>
</dbReference>
<evidence type="ECO:0000313" key="1">
    <source>
        <dbReference type="EMBL" id="VYU61531.1"/>
    </source>
</evidence>
<dbReference type="GO" id="GO:0005524">
    <property type="term" value="F:ATP binding"/>
    <property type="evidence" value="ECO:0007669"/>
    <property type="project" value="UniProtKB-KW"/>
</dbReference>
<dbReference type="GO" id="GO:0016887">
    <property type="term" value="F:ATP hydrolysis activity"/>
    <property type="evidence" value="ECO:0007669"/>
    <property type="project" value="InterPro"/>
</dbReference>
<dbReference type="AlphaFoldDB" id="A0A6N3GC53"/>
<organism evidence="1">
    <name type="scientific">Eubacterium limosum</name>
    <dbReference type="NCBI Taxonomy" id="1736"/>
    <lineage>
        <taxon>Bacteria</taxon>
        <taxon>Bacillati</taxon>
        <taxon>Bacillota</taxon>
        <taxon>Clostridia</taxon>
        <taxon>Eubacteriales</taxon>
        <taxon>Eubacteriaceae</taxon>
        <taxon>Eubacterium</taxon>
    </lineage>
</organism>
<name>A0A6N3GC53_EUBLI</name>
<dbReference type="InterPro" id="IPR027417">
    <property type="entry name" value="P-loop_NTPase"/>
</dbReference>
<proteinExistence type="predicted"/>
<dbReference type="PANTHER" id="PTHR42855:SF2">
    <property type="entry name" value="DRUG RESISTANCE ABC TRANSPORTER,ATP-BINDING PROTEIN"/>
    <property type="match status" value="1"/>
</dbReference>
<dbReference type="PROSITE" id="PS00211">
    <property type="entry name" value="ABC_TRANSPORTER_1"/>
    <property type="match status" value="1"/>
</dbReference>
<accession>A0A6N3GC53</accession>
<gene>
    <name evidence="1" type="ORF">ELLFYP34_03813</name>
</gene>
<dbReference type="SUPFAM" id="SSF52540">
    <property type="entry name" value="P-loop containing nucleoside triphosphate hydrolases"/>
    <property type="match status" value="2"/>
</dbReference>
<protein>
    <submittedName>
        <fullName evidence="1">Putative ABC transporter ATP-binding protein</fullName>
    </submittedName>
</protein>
<dbReference type="Gene3D" id="3.40.50.300">
    <property type="entry name" value="P-loop containing nucleotide triphosphate hydrolases"/>
    <property type="match status" value="2"/>
</dbReference>
<keyword evidence="1" id="KW-0547">Nucleotide-binding</keyword>
<sequence>MSLINVSNLTFGYDGSYDTIFEKVSFQLDTNWKLGFTGRNGKGKTTFLKLLMGQYEYSGTIAASVDFSYFPFKVEQRERNTIDVVDSLSGNYAFWELQRELSMLEVDYDVLYRPFSTLSEGEQTKVLLAVLFLRENQFLLIDEPTNHLDMASRELVGQYLNTKRGFILVSHDRYFLDQCVDHILSISNTDIEVQRGNYTSWAENKERQDQYELGENEKLKKEIAKMTAAARRTAGWSDAVEKTKKGASRKLVAGLKPDRGYVGHKAAKMMKRSKVTEARKEKAIEEKSKLLKNIDWADELAIKTLSYSKNRLIEARGLSITYEGTTVFEDVSFEVNRGDRVALSGKNGCGKSSILKAILGEKICHTGDLIIGTHLEYSYVSQNTSFLAGSLRNYIRENSLDESLLKTILRKLGFSREQFDKRLEDYSSGQKKKVLLAASLCKPAHLYIWDEPLNFIDVLSRIQIEHLICQYQPTMLFVEHDRMFMENVATKVVALR</sequence>
<dbReference type="NCBIfam" id="NF000355">
    <property type="entry name" value="ribo_prot_ABC_F"/>
    <property type="match status" value="1"/>
</dbReference>
<dbReference type="Pfam" id="PF00005">
    <property type="entry name" value="ABC_tran"/>
    <property type="match status" value="2"/>
</dbReference>